<dbReference type="KEGG" id="fpf:DCC35_11030"/>
<dbReference type="SUPFAM" id="SSF51126">
    <property type="entry name" value="Pectin lyase-like"/>
    <property type="match status" value="1"/>
</dbReference>
<gene>
    <name evidence="2" type="ORF">DCC35_11030</name>
</gene>
<organism evidence="2 3">
    <name type="scientific">Mangrovivirga cuniculi</name>
    <dbReference type="NCBI Taxonomy" id="2715131"/>
    <lineage>
        <taxon>Bacteria</taxon>
        <taxon>Pseudomonadati</taxon>
        <taxon>Bacteroidota</taxon>
        <taxon>Cytophagia</taxon>
        <taxon>Cytophagales</taxon>
        <taxon>Mangrovivirgaceae</taxon>
        <taxon>Mangrovivirga</taxon>
    </lineage>
</organism>
<keyword evidence="1" id="KW-0732">Signal</keyword>
<sequence length="267" mass="28289">MKRFTYLFALLILIITSCSSDDEGQTPNAGGSDFGQITSAVIIVNPVINEGSTTTIKSATQRDSVLITTSGAPNETTDSTGVAVIKGLPTGTNTLEFPTGNTGFDVIQEKELYDVVVSYTDTGVVQIIPPVRYPIGGDVIFVNNATELTNAVSKDNSIVFMNPGIYEGDISIPATDVIIFGYWDQEEGSQSIITGNVTVNGSNVRMRGVTVNGFTTTNGNQFSASFCEFNNANISGNGISLIRNIFNGTDVTVPSGNAVLLDNYNLP</sequence>
<keyword evidence="3" id="KW-1185">Reference proteome</keyword>
<evidence type="ECO:0000256" key="1">
    <source>
        <dbReference type="SAM" id="SignalP"/>
    </source>
</evidence>
<reference evidence="2 3" key="1">
    <citation type="submission" date="2018-04" db="EMBL/GenBank/DDBJ databases">
        <title>Complete genome uncultured novel isolate.</title>
        <authorList>
            <person name="Merlino G."/>
        </authorList>
    </citation>
    <scope>NUCLEOTIDE SEQUENCE [LARGE SCALE GENOMIC DNA]</scope>
    <source>
        <strain evidence="3">R1DC9</strain>
    </source>
</reference>
<dbReference type="PROSITE" id="PS51257">
    <property type="entry name" value="PROKAR_LIPOPROTEIN"/>
    <property type="match status" value="1"/>
</dbReference>
<evidence type="ECO:0000313" key="3">
    <source>
        <dbReference type="Proteomes" id="UP000298616"/>
    </source>
</evidence>
<dbReference type="AlphaFoldDB" id="A0A4D7JHY2"/>
<evidence type="ECO:0000313" key="2">
    <source>
        <dbReference type="EMBL" id="QCK15241.1"/>
    </source>
</evidence>
<accession>A0A4D7JHY2</accession>
<feature type="chain" id="PRO_5020484108" evidence="1">
    <location>
        <begin position="21"/>
        <end position="267"/>
    </location>
</feature>
<protein>
    <submittedName>
        <fullName evidence="2">Uncharacterized protein</fullName>
    </submittedName>
</protein>
<feature type="signal peptide" evidence="1">
    <location>
        <begin position="1"/>
        <end position="20"/>
    </location>
</feature>
<dbReference type="EMBL" id="CP028923">
    <property type="protein sequence ID" value="QCK15241.1"/>
    <property type="molecule type" value="Genomic_DNA"/>
</dbReference>
<dbReference type="Proteomes" id="UP000298616">
    <property type="component" value="Chromosome"/>
</dbReference>
<dbReference type="InterPro" id="IPR011050">
    <property type="entry name" value="Pectin_lyase_fold/virulence"/>
</dbReference>
<name>A0A4D7JHY2_9BACT</name>
<proteinExistence type="predicted"/>